<name>D0MG62_RHOM4</name>
<accession>D0MG62</accession>
<gene>
    <name evidence="1" type="ordered locus">Rmar_0720</name>
</gene>
<protein>
    <submittedName>
        <fullName evidence="1">Uncharacterized protein</fullName>
    </submittedName>
</protein>
<organism evidence="1 2">
    <name type="scientific">Rhodothermus marinus (strain ATCC 43812 / DSM 4252 / R-10)</name>
    <name type="common">Rhodothermus obamensis</name>
    <dbReference type="NCBI Taxonomy" id="518766"/>
    <lineage>
        <taxon>Bacteria</taxon>
        <taxon>Pseudomonadati</taxon>
        <taxon>Rhodothermota</taxon>
        <taxon>Rhodothermia</taxon>
        <taxon>Rhodothermales</taxon>
        <taxon>Rhodothermaceae</taxon>
        <taxon>Rhodothermus</taxon>
    </lineage>
</organism>
<dbReference type="KEGG" id="rmr:Rmar_0720"/>
<sequence>MEKQRGKQPTKKAQILSLYRSGIQNVEDLALLTGSRPSYVGAVLREAGLAPGYVDLYTSTRHPVNVYSRYFAGRLGYRDVETARESVALIDQLYRQFARTGDRAGQHHAMVMALTMFNRARWSGKQDAAEVYRRWLLRQLRAGRPRRAEKPESASAT</sequence>
<dbReference type="HOGENOM" id="CLU_1675423_0_0_10"/>
<dbReference type="eggNOG" id="ENOG5032XJG">
    <property type="taxonomic scope" value="Bacteria"/>
</dbReference>
<reference evidence="1 2" key="1">
    <citation type="journal article" date="2009" name="Stand. Genomic Sci.">
        <title>Complete genome sequence of Rhodothermus marinus type strain (R-10).</title>
        <authorList>
            <person name="Nolan M."/>
            <person name="Tindall B.J."/>
            <person name="Pomrenke H."/>
            <person name="Lapidus A."/>
            <person name="Copeland A."/>
            <person name="Glavina Del Rio T."/>
            <person name="Lucas S."/>
            <person name="Chen F."/>
            <person name="Tice H."/>
            <person name="Cheng J.F."/>
            <person name="Saunders E."/>
            <person name="Han C."/>
            <person name="Bruce D."/>
            <person name="Goodwin L."/>
            <person name="Chain P."/>
            <person name="Pitluck S."/>
            <person name="Ovchinikova G."/>
            <person name="Pati A."/>
            <person name="Ivanova N."/>
            <person name="Mavromatis K."/>
            <person name="Chen A."/>
            <person name="Palaniappan K."/>
            <person name="Land M."/>
            <person name="Hauser L."/>
            <person name="Chang Y.J."/>
            <person name="Jeffries C.D."/>
            <person name="Brettin T."/>
            <person name="Goker M."/>
            <person name="Bristow J."/>
            <person name="Eisen J.A."/>
            <person name="Markowitz V."/>
            <person name="Hugenholtz P."/>
            <person name="Kyrpides N.C."/>
            <person name="Klenk H.P."/>
            <person name="Detter J.C."/>
        </authorList>
    </citation>
    <scope>NUCLEOTIDE SEQUENCE [LARGE SCALE GENOMIC DNA]</scope>
    <source>
        <strain evidence="2">ATCC 43812 / DSM 4252 / R-10</strain>
    </source>
</reference>
<dbReference type="AlphaFoldDB" id="D0MG62"/>
<evidence type="ECO:0000313" key="2">
    <source>
        <dbReference type="Proteomes" id="UP000002221"/>
    </source>
</evidence>
<evidence type="ECO:0000313" key="1">
    <source>
        <dbReference type="EMBL" id="ACY47618.1"/>
    </source>
</evidence>
<dbReference type="Proteomes" id="UP000002221">
    <property type="component" value="Chromosome"/>
</dbReference>
<dbReference type="OrthoDB" id="1525310at2"/>
<dbReference type="EMBL" id="CP001807">
    <property type="protein sequence ID" value="ACY47618.1"/>
    <property type="molecule type" value="Genomic_DNA"/>
</dbReference>
<dbReference type="RefSeq" id="WP_012843230.1">
    <property type="nucleotide sequence ID" value="NC_013501.1"/>
</dbReference>
<proteinExistence type="predicted"/>
<keyword evidence="2" id="KW-1185">Reference proteome</keyword>